<evidence type="ECO:0000313" key="1">
    <source>
        <dbReference type="EMBL" id="PVH31991.1"/>
    </source>
</evidence>
<dbReference type="Proteomes" id="UP000243499">
    <property type="component" value="Chromosome 9"/>
</dbReference>
<sequence>MMKAILGAANRDQFSSASIDPSRFCVIVTGSLCNSTDAGIPTRRSESRCRRPTSCSGLRTGAPLGACRALRMRKRNANSTVFNKYLI</sequence>
<organism evidence="1">
    <name type="scientific">Panicum hallii</name>
    <dbReference type="NCBI Taxonomy" id="206008"/>
    <lineage>
        <taxon>Eukaryota</taxon>
        <taxon>Viridiplantae</taxon>
        <taxon>Streptophyta</taxon>
        <taxon>Embryophyta</taxon>
        <taxon>Tracheophyta</taxon>
        <taxon>Spermatophyta</taxon>
        <taxon>Magnoliopsida</taxon>
        <taxon>Liliopsida</taxon>
        <taxon>Poales</taxon>
        <taxon>Poaceae</taxon>
        <taxon>PACMAD clade</taxon>
        <taxon>Panicoideae</taxon>
        <taxon>Panicodae</taxon>
        <taxon>Paniceae</taxon>
        <taxon>Panicinae</taxon>
        <taxon>Panicum</taxon>
        <taxon>Panicum sect. Panicum</taxon>
    </lineage>
</organism>
<dbReference type="AlphaFoldDB" id="A0A2T8I2T8"/>
<reference evidence="1" key="1">
    <citation type="submission" date="2018-04" db="EMBL/GenBank/DDBJ databases">
        <title>WGS assembly of Panicum hallii.</title>
        <authorList>
            <person name="Lovell J."/>
            <person name="Jenkins J."/>
            <person name="Lowry D."/>
            <person name="Mamidi S."/>
            <person name="Sreedasyam A."/>
            <person name="Weng X."/>
            <person name="Barry K."/>
            <person name="Bonette J."/>
            <person name="Campitelli B."/>
            <person name="Daum C."/>
            <person name="Gordon S."/>
            <person name="Gould B."/>
            <person name="Lipzen A."/>
            <person name="Macqueen A."/>
            <person name="Palacio-Mejia J."/>
            <person name="Plott C."/>
            <person name="Shakirov E."/>
            <person name="Shu S."/>
            <person name="Yoshinaga Y."/>
            <person name="Zane M."/>
            <person name="Rokhsar D."/>
            <person name="Grimwood J."/>
            <person name="Schmutz J."/>
            <person name="Juenger T."/>
        </authorList>
    </citation>
    <scope>NUCLEOTIDE SEQUENCE [LARGE SCALE GENOMIC DNA]</scope>
    <source>
        <strain evidence="1">FIL2</strain>
    </source>
</reference>
<dbReference type="EMBL" id="CM008054">
    <property type="protein sequence ID" value="PVH31991.1"/>
    <property type="molecule type" value="Genomic_DNA"/>
</dbReference>
<dbReference type="Gramene" id="PVH31991">
    <property type="protein sequence ID" value="PVH31991"/>
    <property type="gene ID" value="PAHAL_9G285600"/>
</dbReference>
<protein>
    <submittedName>
        <fullName evidence="1">Uncharacterized protein</fullName>
    </submittedName>
</protein>
<name>A0A2T8I2T8_9POAL</name>
<proteinExistence type="predicted"/>
<gene>
    <name evidence="1" type="ORF">PAHAL_9G285600</name>
</gene>
<accession>A0A2T8I2T8</accession>